<keyword evidence="2" id="KW-1185">Reference proteome</keyword>
<sequence>MAVGVDRQVVVFRLVDLPAQVLLLIRQVLEGVFQQLRDSFGLLLRTVELACGNLGHLGVGDEGEAFPLAADQRPAHP</sequence>
<gene>
    <name evidence="1" type="ORF">LHJ74_11135</name>
</gene>
<protein>
    <recommendedName>
        <fullName evidence="3">Transposase</fullName>
    </recommendedName>
</protein>
<evidence type="ECO:0000313" key="1">
    <source>
        <dbReference type="EMBL" id="MCT2590457.1"/>
    </source>
</evidence>
<evidence type="ECO:0000313" key="2">
    <source>
        <dbReference type="Proteomes" id="UP001156389"/>
    </source>
</evidence>
<proteinExistence type="predicted"/>
<dbReference type="Proteomes" id="UP001156389">
    <property type="component" value="Unassembled WGS sequence"/>
</dbReference>
<comment type="caution">
    <text evidence="1">The sequence shown here is derived from an EMBL/GenBank/DDBJ whole genome shotgun (WGS) entry which is preliminary data.</text>
</comment>
<reference evidence="1 2" key="1">
    <citation type="submission" date="2021-10" db="EMBL/GenBank/DDBJ databases">
        <title>Streptomyces gossypii sp. nov., isolated from soil collected from cotton field.</title>
        <authorList>
            <person name="Ge X."/>
            <person name="Chen X."/>
            <person name="Liu W."/>
        </authorList>
    </citation>
    <scope>NUCLEOTIDE SEQUENCE [LARGE SCALE GENOMIC DNA]</scope>
    <source>
        <strain evidence="1 2">N2-109</strain>
    </source>
</reference>
<accession>A0ABT2JRE2</accession>
<dbReference type="EMBL" id="JAJAGO010000004">
    <property type="protein sequence ID" value="MCT2590457.1"/>
    <property type="molecule type" value="Genomic_DNA"/>
</dbReference>
<name>A0ABT2JRE2_9ACTN</name>
<evidence type="ECO:0008006" key="3">
    <source>
        <dbReference type="Google" id="ProtNLM"/>
    </source>
</evidence>
<organism evidence="1 2">
    <name type="scientific">Streptomyces gossypii</name>
    <dbReference type="NCBI Taxonomy" id="2883101"/>
    <lineage>
        <taxon>Bacteria</taxon>
        <taxon>Bacillati</taxon>
        <taxon>Actinomycetota</taxon>
        <taxon>Actinomycetes</taxon>
        <taxon>Kitasatosporales</taxon>
        <taxon>Streptomycetaceae</taxon>
        <taxon>Streptomyces</taxon>
    </lineage>
</organism>
<dbReference type="RefSeq" id="WP_260217751.1">
    <property type="nucleotide sequence ID" value="NZ_JAJAGO010000004.1"/>
</dbReference>